<accession>A0A7Y0Q222</accession>
<evidence type="ECO:0000313" key="1">
    <source>
        <dbReference type="EMBL" id="NMP21451.1"/>
    </source>
</evidence>
<dbReference type="RefSeq" id="WP_169096816.1">
    <property type="nucleotide sequence ID" value="NZ_JABBVZ010000008.1"/>
</dbReference>
<dbReference type="EMBL" id="JABBVZ010000008">
    <property type="protein sequence ID" value="NMP21451.1"/>
    <property type="molecule type" value="Genomic_DNA"/>
</dbReference>
<proteinExistence type="predicted"/>
<keyword evidence="2" id="KW-1185">Reference proteome</keyword>
<reference evidence="1 2" key="1">
    <citation type="submission" date="2020-04" db="EMBL/GenBank/DDBJ databases">
        <authorList>
            <person name="Zhang R."/>
            <person name="Schippers A."/>
        </authorList>
    </citation>
    <scope>NUCLEOTIDE SEQUENCE [LARGE SCALE GENOMIC DNA]</scope>
    <source>
        <strain evidence="1 2">DSM 109850</strain>
    </source>
</reference>
<evidence type="ECO:0000313" key="2">
    <source>
        <dbReference type="Proteomes" id="UP000533476"/>
    </source>
</evidence>
<dbReference type="Proteomes" id="UP000533476">
    <property type="component" value="Unassembled WGS sequence"/>
</dbReference>
<comment type="caution">
    <text evidence="1">The sequence shown here is derived from an EMBL/GenBank/DDBJ whole genome shotgun (WGS) entry which is preliminary data.</text>
</comment>
<dbReference type="AlphaFoldDB" id="A0A7Y0Q222"/>
<gene>
    <name evidence="1" type="ORF">HIJ39_03645</name>
</gene>
<organism evidence="1 2">
    <name type="scientific">Sulfobacillus harzensis</name>
    <dbReference type="NCBI Taxonomy" id="2729629"/>
    <lineage>
        <taxon>Bacteria</taxon>
        <taxon>Bacillati</taxon>
        <taxon>Bacillota</taxon>
        <taxon>Clostridia</taxon>
        <taxon>Eubacteriales</taxon>
        <taxon>Clostridiales Family XVII. Incertae Sedis</taxon>
        <taxon>Sulfobacillus</taxon>
    </lineage>
</organism>
<protein>
    <submittedName>
        <fullName evidence="1">Quinate 5-dehydrogenase</fullName>
    </submittedName>
</protein>
<sequence length="299" mass="32416">MKSVVSVSLGSRTRDHRAELTILGERVQVSRRGTDGDLDAACALIASLDGTVDAIGLGGIDRFLVVRGQRYEIQDARRLASAAQSTPAVDGSGIKNTLERRIVERLDEEGLIHPGQKVLMVSAMDRFGMAEAFERLGYALVAGDLIFASRINYPIHSADELEELARKLLPELAKMPFHQLYPVGEAQTQAGDARYQSYFEDADIIAGDFHYIRRYMPESLPNKVVVTNTTTVGDVSLLAERGVRLLVTTTPVLNGRSYGTNVIEAALTAVTGLTADHPDWGEKVDASGLSGSTLFLNPS</sequence>
<name>A0A7Y0Q222_9FIRM</name>